<evidence type="ECO:0000313" key="2">
    <source>
        <dbReference type="EMBL" id="APS00749.1"/>
    </source>
</evidence>
<name>A0A1L6MZ32_9BACT</name>
<dbReference type="CDD" id="cd00158">
    <property type="entry name" value="RHOD"/>
    <property type="match status" value="1"/>
</dbReference>
<dbReference type="InterPro" id="IPR050229">
    <property type="entry name" value="GlpE_sulfurtransferase"/>
</dbReference>
<dbReference type="PANTHER" id="PTHR43031">
    <property type="entry name" value="FAD-DEPENDENT OXIDOREDUCTASE"/>
    <property type="match status" value="1"/>
</dbReference>
<dbReference type="Proteomes" id="UP000185544">
    <property type="component" value="Chromosome"/>
</dbReference>
<dbReference type="KEGG" id="pabo:BCY86_08710"/>
<dbReference type="Gene3D" id="3.40.250.10">
    <property type="entry name" value="Rhodanese-like domain"/>
    <property type="match status" value="1"/>
</dbReference>
<proteinExistence type="predicted"/>
<dbReference type="Pfam" id="PF00581">
    <property type="entry name" value="Rhodanese"/>
    <property type="match status" value="1"/>
</dbReference>
<accession>A0A1L6MZ32</accession>
<feature type="domain" description="Rhodanese" evidence="1">
    <location>
        <begin position="24"/>
        <end position="111"/>
    </location>
</feature>
<dbReference type="InterPro" id="IPR036873">
    <property type="entry name" value="Rhodanese-like_dom_sf"/>
</dbReference>
<reference evidence="2 3" key="1">
    <citation type="submission" date="2016-08" db="EMBL/GenBank/DDBJ databases">
        <title>Identification and validation of antigenic proteins from Pajaroellobacter abortibovis using de-novo genome sequence assembly and reverse vaccinology.</title>
        <authorList>
            <person name="Welly B.T."/>
            <person name="Miller M.R."/>
            <person name="Stott J.L."/>
            <person name="Blanchard M.T."/>
            <person name="Islas-Trejo A.D."/>
            <person name="O'Rourke S.M."/>
            <person name="Young A.E."/>
            <person name="Medrano J.F."/>
            <person name="Van Eenennaam A.L."/>
        </authorList>
    </citation>
    <scope>NUCLEOTIDE SEQUENCE [LARGE SCALE GENOMIC DNA]</scope>
    <source>
        <strain evidence="2 3">BTF92-0548A/99-0131</strain>
    </source>
</reference>
<evidence type="ECO:0000313" key="3">
    <source>
        <dbReference type="Proteomes" id="UP000185544"/>
    </source>
</evidence>
<protein>
    <recommendedName>
        <fullName evidence="1">Rhodanese domain-containing protein</fullName>
    </recommendedName>
</protein>
<dbReference type="PROSITE" id="PS50206">
    <property type="entry name" value="RHODANESE_3"/>
    <property type="match status" value="1"/>
</dbReference>
<dbReference type="PANTHER" id="PTHR43031:SF17">
    <property type="entry name" value="SULFURTRANSFERASE YTWF-RELATED"/>
    <property type="match status" value="1"/>
</dbReference>
<dbReference type="EMBL" id="CP016908">
    <property type="protein sequence ID" value="APS00749.1"/>
    <property type="molecule type" value="Genomic_DNA"/>
</dbReference>
<sequence>MNAAHLLPTVRRLPPHELKAKLDGEEHFLLLDVRPSSERALAHIPEAQPLDEMGEQGLMALDRATPLVFHCHHGIRSYHAAVKALQLGFQNVYNLDGGIEAWSYQVDPAVPRY</sequence>
<keyword evidence="3" id="KW-1185">Reference proteome</keyword>
<dbReference type="RefSeq" id="WP_075277418.1">
    <property type="nucleotide sequence ID" value="NZ_CP016908.1"/>
</dbReference>
<dbReference type="SMART" id="SM00450">
    <property type="entry name" value="RHOD"/>
    <property type="match status" value="1"/>
</dbReference>
<dbReference type="SUPFAM" id="SSF52821">
    <property type="entry name" value="Rhodanese/Cell cycle control phosphatase"/>
    <property type="match status" value="1"/>
</dbReference>
<evidence type="ECO:0000259" key="1">
    <source>
        <dbReference type="PROSITE" id="PS50206"/>
    </source>
</evidence>
<dbReference type="STRING" id="1882918.BCY86_08710"/>
<organism evidence="2 3">
    <name type="scientific">Pajaroellobacter abortibovis</name>
    <dbReference type="NCBI Taxonomy" id="1882918"/>
    <lineage>
        <taxon>Bacteria</taxon>
        <taxon>Pseudomonadati</taxon>
        <taxon>Myxococcota</taxon>
        <taxon>Polyangia</taxon>
        <taxon>Polyangiales</taxon>
        <taxon>Polyangiaceae</taxon>
    </lineage>
</organism>
<dbReference type="InterPro" id="IPR001763">
    <property type="entry name" value="Rhodanese-like_dom"/>
</dbReference>
<dbReference type="AlphaFoldDB" id="A0A1L6MZ32"/>
<dbReference type="OrthoDB" id="9811849at2"/>
<gene>
    <name evidence="2" type="ORF">BCY86_08710</name>
</gene>